<gene>
    <name evidence="4" type="ORF">B0T11DRAFT_324243</name>
</gene>
<keyword evidence="2" id="KW-0732">Signal</keyword>
<dbReference type="InterPro" id="IPR050316">
    <property type="entry name" value="Tyrosinase/Hemocyanin"/>
</dbReference>
<dbReference type="SUPFAM" id="SSF48056">
    <property type="entry name" value="Di-copper centre-containing domain"/>
    <property type="match status" value="1"/>
</dbReference>
<evidence type="ECO:0000313" key="5">
    <source>
        <dbReference type="Proteomes" id="UP000813385"/>
    </source>
</evidence>
<reference evidence="4" key="1">
    <citation type="journal article" date="2021" name="Nat. Commun.">
        <title>Genetic determinants of endophytism in the Arabidopsis root mycobiome.</title>
        <authorList>
            <person name="Mesny F."/>
            <person name="Miyauchi S."/>
            <person name="Thiergart T."/>
            <person name="Pickel B."/>
            <person name="Atanasova L."/>
            <person name="Karlsson M."/>
            <person name="Huettel B."/>
            <person name="Barry K.W."/>
            <person name="Haridas S."/>
            <person name="Chen C."/>
            <person name="Bauer D."/>
            <person name="Andreopoulos W."/>
            <person name="Pangilinan J."/>
            <person name="LaButti K."/>
            <person name="Riley R."/>
            <person name="Lipzen A."/>
            <person name="Clum A."/>
            <person name="Drula E."/>
            <person name="Henrissat B."/>
            <person name="Kohler A."/>
            <person name="Grigoriev I.V."/>
            <person name="Martin F.M."/>
            <person name="Hacquard S."/>
        </authorList>
    </citation>
    <scope>NUCLEOTIDE SEQUENCE</scope>
    <source>
        <strain evidence="4">MPI-CAGE-AT-0016</strain>
    </source>
</reference>
<dbReference type="Pfam" id="PF00264">
    <property type="entry name" value="Tyrosinase"/>
    <property type="match status" value="1"/>
</dbReference>
<dbReference type="Proteomes" id="UP000813385">
    <property type="component" value="Unassembled WGS sequence"/>
</dbReference>
<evidence type="ECO:0000259" key="3">
    <source>
        <dbReference type="Pfam" id="PF00264"/>
    </source>
</evidence>
<evidence type="ECO:0000256" key="1">
    <source>
        <dbReference type="ARBA" id="ARBA00022723"/>
    </source>
</evidence>
<dbReference type="OrthoDB" id="6132182at2759"/>
<feature type="signal peptide" evidence="2">
    <location>
        <begin position="1"/>
        <end position="22"/>
    </location>
</feature>
<comment type="caution">
    <text evidence="4">The sequence shown here is derived from an EMBL/GenBank/DDBJ whole genome shotgun (WGS) entry which is preliminary data.</text>
</comment>
<evidence type="ECO:0000256" key="2">
    <source>
        <dbReference type="SAM" id="SignalP"/>
    </source>
</evidence>
<sequence>MLFPSFVTALCALAASAPLVSAQAAPNPVPVVGPRSGINAQTGETPARRNINDLYQEAGPQWDLYVQALTAMQNAPERDPTSYFQIASIHGQPYAAWPGGGPQQGSGGFCPHNEILFGTWHRAYLSLFEQVLVQHAERIARQYPESVRNTYVNAAARLRAPFWDWAADSRVPPATVPPAVPINRADGRHITVQNPLAGYRYPQAALRGEFGPFNGVNTTKRCIERGQSYPATPNRDLTSRDLRTHVYNALNRAGSWNEISSMSMGGNSIEGPHGTIHIYGACGQDFYYLSTSAFEPLFMLHHANVDRALAFWQAINPQSAVTFSYQTRGLFGMPAGTTVTERSPVAPFDGPNGRPLTSADVADIRRWGYTYEPLRPWEQSQAQMRTEVTRTINRLYGPQQVSGRIAAVKRGDPRKRRERPVEREFFAKVSVERSDLSLPAAVELYVKKQHAGTFALLGMPTEGMSYDEIPLHQVLQQVAANMTLPADIAGFLQANMEVNIRKPDGSTIAPSTVPSLKILVEDVDVLMPVTEEQLPEYGEAQTRPATPKTLVIKTVEVVVPC</sequence>
<dbReference type="Gene3D" id="1.10.1280.10">
    <property type="entry name" value="Di-copper center containing domain from catechol oxidase"/>
    <property type="match status" value="1"/>
</dbReference>
<dbReference type="GO" id="GO:0016491">
    <property type="term" value="F:oxidoreductase activity"/>
    <property type="evidence" value="ECO:0007669"/>
    <property type="project" value="InterPro"/>
</dbReference>
<dbReference type="PANTHER" id="PTHR11474">
    <property type="entry name" value="TYROSINASE FAMILY MEMBER"/>
    <property type="match status" value="1"/>
</dbReference>
<name>A0A8K0TUH1_9PEZI</name>
<organism evidence="4 5">
    <name type="scientific">Plectosphaerella cucumerina</name>
    <dbReference type="NCBI Taxonomy" id="40658"/>
    <lineage>
        <taxon>Eukaryota</taxon>
        <taxon>Fungi</taxon>
        <taxon>Dikarya</taxon>
        <taxon>Ascomycota</taxon>
        <taxon>Pezizomycotina</taxon>
        <taxon>Sordariomycetes</taxon>
        <taxon>Hypocreomycetidae</taxon>
        <taxon>Glomerellales</taxon>
        <taxon>Plectosphaerellaceae</taxon>
        <taxon>Plectosphaerella</taxon>
    </lineage>
</organism>
<keyword evidence="5" id="KW-1185">Reference proteome</keyword>
<dbReference type="PANTHER" id="PTHR11474:SF131">
    <property type="entry name" value="TYROSINASE COPPER-BINDING DOMAIN-CONTAINING PROTEIN"/>
    <property type="match status" value="1"/>
</dbReference>
<keyword evidence="1" id="KW-0479">Metal-binding</keyword>
<dbReference type="InterPro" id="IPR002227">
    <property type="entry name" value="Tyrosinase_Cu-bd"/>
</dbReference>
<dbReference type="AlphaFoldDB" id="A0A8K0TUH1"/>
<dbReference type="EMBL" id="JAGPXD010000001">
    <property type="protein sequence ID" value="KAH7376326.1"/>
    <property type="molecule type" value="Genomic_DNA"/>
</dbReference>
<dbReference type="InterPro" id="IPR008922">
    <property type="entry name" value="Di-copper_centre_dom_sf"/>
</dbReference>
<protein>
    <submittedName>
        <fullName evidence="4">Tyrosinase</fullName>
    </submittedName>
</protein>
<feature type="chain" id="PRO_5035432746" evidence="2">
    <location>
        <begin position="23"/>
        <end position="561"/>
    </location>
</feature>
<evidence type="ECO:0000313" key="4">
    <source>
        <dbReference type="EMBL" id="KAH7376326.1"/>
    </source>
</evidence>
<proteinExistence type="predicted"/>
<dbReference type="PRINTS" id="PR00092">
    <property type="entry name" value="TYROSINASE"/>
</dbReference>
<accession>A0A8K0TUH1</accession>
<dbReference type="GO" id="GO:0046872">
    <property type="term" value="F:metal ion binding"/>
    <property type="evidence" value="ECO:0007669"/>
    <property type="project" value="UniProtKB-KW"/>
</dbReference>
<feature type="domain" description="Tyrosinase copper-binding" evidence="3">
    <location>
        <begin position="81"/>
        <end position="314"/>
    </location>
</feature>